<name>A0AAV9WAP5_9PEZI</name>
<evidence type="ECO:0000313" key="2">
    <source>
        <dbReference type="EMBL" id="KAK6504745.1"/>
    </source>
</evidence>
<keyword evidence="3" id="KW-1185">Reference proteome</keyword>
<feature type="compositionally biased region" description="Basic residues" evidence="1">
    <location>
        <begin position="1"/>
        <end position="10"/>
    </location>
</feature>
<feature type="compositionally biased region" description="Basic and acidic residues" evidence="1">
    <location>
        <begin position="27"/>
        <end position="48"/>
    </location>
</feature>
<feature type="region of interest" description="Disordered" evidence="1">
    <location>
        <begin position="1"/>
        <end position="49"/>
    </location>
</feature>
<reference evidence="2 3" key="1">
    <citation type="submission" date="2023-08" db="EMBL/GenBank/DDBJ databases">
        <authorList>
            <person name="Palmer J.M."/>
        </authorList>
    </citation>
    <scope>NUCLEOTIDE SEQUENCE [LARGE SCALE GENOMIC DNA]</scope>
    <source>
        <strain evidence="2 3">TWF481</strain>
    </source>
</reference>
<feature type="compositionally biased region" description="Gly residues" evidence="1">
    <location>
        <begin position="11"/>
        <end position="20"/>
    </location>
</feature>
<organism evidence="2 3">
    <name type="scientific">Arthrobotrys musiformis</name>
    <dbReference type="NCBI Taxonomy" id="47236"/>
    <lineage>
        <taxon>Eukaryota</taxon>
        <taxon>Fungi</taxon>
        <taxon>Dikarya</taxon>
        <taxon>Ascomycota</taxon>
        <taxon>Pezizomycotina</taxon>
        <taxon>Orbiliomycetes</taxon>
        <taxon>Orbiliales</taxon>
        <taxon>Orbiliaceae</taxon>
        <taxon>Arthrobotrys</taxon>
    </lineage>
</organism>
<sequence length="112" mass="12374">MPDKKKKGGKKASGGTGGQGNPTRPPQAEDDRVEPFRRTIKSDSESHEQMLNAEILGPGYTSALSRLDGNHQGLEILILLEDLGFSNRLSGTENWYKVEWGKDLVWMDGKGF</sequence>
<protein>
    <submittedName>
        <fullName evidence="2">Uncharacterized protein</fullName>
    </submittedName>
</protein>
<dbReference type="AlphaFoldDB" id="A0AAV9WAP5"/>
<dbReference type="Proteomes" id="UP001370758">
    <property type="component" value="Unassembled WGS sequence"/>
</dbReference>
<comment type="caution">
    <text evidence="2">The sequence shown here is derived from an EMBL/GenBank/DDBJ whole genome shotgun (WGS) entry which is preliminary data.</text>
</comment>
<gene>
    <name evidence="2" type="ORF">TWF481_006684</name>
</gene>
<evidence type="ECO:0000313" key="3">
    <source>
        <dbReference type="Proteomes" id="UP001370758"/>
    </source>
</evidence>
<evidence type="ECO:0000256" key="1">
    <source>
        <dbReference type="SAM" id="MobiDB-lite"/>
    </source>
</evidence>
<proteinExistence type="predicted"/>
<dbReference type="EMBL" id="JAVHJL010000004">
    <property type="protein sequence ID" value="KAK6504745.1"/>
    <property type="molecule type" value="Genomic_DNA"/>
</dbReference>
<accession>A0AAV9WAP5</accession>